<keyword evidence="1" id="KW-0812">Transmembrane</keyword>
<evidence type="ECO:0008006" key="4">
    <source>
        <dbReference type="Google" id="ProtNLM"/>
    </source>
</evidence>
<evidence type="ECO:0000313" key="3">
    <source>
        <dbReference type="Proteomes" id="UP001217838"/>
    </source>
</evidence>
<protein>
    <recommendedName>
        <fullName evidence="4">ILEI/PANDER domain-containing protein</fullName>
    </recommendedName>
</protein>
<organism evidence="2 3">
    <name type="scientific">Nannocystis radixulma</name>
    <dbReference type="NCBI Taxonomy" id="2995305"/>
    <lineage>
        <taxon>Bacteria</taxon>
        <taxon>Pseudomonadati</taxon>
        <taxon>Myxococcota</taxon>
        <taxon>Polyangia</taxon>
        <taxon>Nannocystales</taxon>
        <taxon>Nannocystaceae</taxon>
        <taxon>Nannocystis</taxon>
    </lineage>
</organism>
<dbReference type="EMBL" id="JAQNDN010000019">
    <property type="protein sequence ID" value="MDC0672208.1"/>
    <property type="molecule type" value="Genomic_DNA"/>
</dbReference>
<reference evidence="2 3" key="1">
    <citation type="submission" date="2022-11" db="EMBL/GenBank/DDBJ databases">
        <title>Minimal conservation of predation-associated metabolite biosynthetic gene clusters underscores biosynthetic potential of Myxococcota including descriptions for ten novel species: Archangium lansinium sp. nov., Myxococcus landrumus sp. nov., Nannocystis bai.</title>
        <authorList>
            <person name="Ahearne A."/>
            <person name="Stevens C."/>
            <person name="Dowd S."/>
        </authorList>
    </citation>
    <scope>NUCLEOTIDE SEQUENCE [LARGE SCALE GENOMIC DNA]</scope>
    <source>
        <strain evidence="2 3">NCELM</strain>
    </source>
</reference>
<comment type="caution">
    <text evidence="2">The sequence shown here is derived from an EMBL/GenBank/DDBJ whole genome shotgun (WGS) entry which is preliminary data.</text>
</comment>
<feature type="transmembrane region" description="Helical" evidence="1">
    <location>
        <begin position="261"/>
        <end position="279"/>
    </location>
</feature>
<feature type="transmembrane region" description="Helical" evidence="1">
    <location>
        <begin position="68"/>
        <end position="89"/>
    </location>
</feature>
<keyword evidence="1" id="KW-1133">Transmembrane helix</keyword>
<gene>
    <name evidence="2" type="ORF">POL58_30955</name>
</gene>
<dbReference type="RefSeq" id="WP_272003561.1">
    <property type="nucleotide sequence ID" value="NZ_JAQNDN010000019.1"/>
</dbReference>
<feature type="transmembrane region" description="Helical" evidence="1">
    <location>
        <begin position="158"/>
        <end position="179"/>
    </location>
</feature>
<dbReference type="Proteomes" id="UP001217838">
    <property type="component" value="Unassembled WGS sequence"/>
</dbReference>
<proteinExistence type="predicted"/>
<evidence type="ECO:0000256" key="1">
    <source>
        <dbReference type="SAM" id="Phobius"/>
    </source>
</evidence>
<feature type="transmembrane region" description="Helical" evidence="1">
    <location>
        <begin position="98"/>
        <end position="119"/>
    </location>
</feature>
<feature type="transmembrane region" description="Helical" evidence="1">
    <location>
        <begin position="230"/>
        <end position="249"/>
    </location>
</feature>
<accession>A0ABT5BDJ5</accession>
<evidence type="ECO:0000313" key="2">
    <source>
        <dbReference type="EMBL" id="MDC0672208.1"/>
    </source>
</evidence>
<sequence length="460" mass="49752">MRAAPRELLMIALLAAAGATLGVALLDYLAYQFAHLDLMEDLWRSETKWWRRAPPEPSLWGMVRSNGIARAVLVSATFATLAAAGAFLLARVRRIARLLLAVASCGAVSVAALIGWATWEFRTRVLGATIEVAPDVLWLQRPRIERYSPWQTLDIQHITVWTAAPLTFALALALVRYALRRGHSPARVGLIAAALALPLVLATSALALLWHDYVGLDRPDHDTWVALVQTARWLLVGSALVVVVAAPLVLRDRPRQPASRLAAAAGLLALGIAAVLATAQHRLTIDTLYPLREPNTGLHVPKVRAPWAFQAPAVERCANFSEFDYHTAVVRLNDAGEVVLVLDGRDAPLSGPATIEAFREEASRTFDPPRFLVLLAERRVPVDALVPFIAQLPQVKVSAVVVAGVVVQRLPSAAGTLMAWDVCAAGDLQLAAFARADFAPGTSWGAVVDDPNLVSAHERR</sequence>
<feature type="transmembrane region" description="Helical" evidence="1">
    <location>
        <begin position="188"/>
        <end position="210"/>
    </location>
</feature>
<name>A0ABT5BDJ5_9BACT</name>
<keyword evidence="1" id="KW-0472">Membrane</keyword>
<keyword evidence="3" id="KW-1185">Reference proteome</keyword>